<evidence type="ECO:0000259" key="1">
    <source>
        <dbReference type="SMART" id="SM00219"/>
    </source>
</evidence>
<accession>A0A7J7NFC8</accession>
<sequence length="429" mass="48022">MEDEVLDQLPHLLVMEDKVIEQTPPLPVMEDHEVLEQMPPTEDILEGFTLVRHTYVGSLVPLHSGTYTGSKDTGMKFTPMVLEICAERKRLARVCLKNLTEIGVIPPDLTAEEIMQMTMIDQTKKAIPVARKFGDSAEYAAVLENKKQTHSSGSVSSGGVWHFIDSLSVYKFEELQKATGYFAEDKRIKGSVFHEVINGDNAAIKRMRGDVSSEINILKQINHCSVIRLSGFCVNKGNTYLVYEFAENGSLSDWLHAKKSQSSCLKWKERVQIAYDSQDCKFWPSENIGQSTRRPALNKACGGYSRLYGSGVYREWGGHSKTRMLELLSGKEAANDAKTGDVLLCASIKQVLEEDNVREELKGFIDASLKREYPLDLAFSMAQLTMNCVDKDLNSRPTMADVFMSLSKILSSSLDWDPLDELGHSMSLD</sequence>
<dbReference type="Gene3D" id="1.10.510.10">
    <property type="entry name" value="Transferase(Phosphotransferase) domain 1"/>
    <property type="match status" value="2"/>
</dbReference>
<name>A0A7J7NFC8_9MAGN</name>
<dbReference type="GO" id="GO:0004713">
    <property type="term" value="F:protein tyrosine kinase activity"/>
    <property type="evidence" value="ECO:0007669"/>
    <property type="project" value="InterPro"/>
</dbReference>
<gene>
    <name evidence="2" type="ORF">GIB67_012828</name>
</gene>
<dbReference type="EMBL" id="JACGCM010000816">
    <property type="protein sequence ID" value="KAF6165931.1"/>
    <property type="molecule type" value="Genomic_DNA"/>
</dbReference>
<dbReference type="SUPFAM" id="SSF56112">
    <property type="entry name" value="Protein kinase-like (PK-like)"/>
    <property type="match status" value="1"/>
</dbReference>
<keyword evidence="3" id="KW-1185">Reference proteome</keyword>
<dbReference type="PANTHER" id="PTHR45927">
    <property type="entry name" value="LYSM-DOMAIN RECEPTOR-LIKE KINASE-RELATED"/>
    <property type="match status" value="1"/>
</dbReference>
<organism evidence="2 3">
    <name type="scientific">Kingdonia uniflora</name>
    <dbReference type="NCBI Taxonomy" id="39325"/>
    <lineage>
        <taxon>Eukaryota</taxon>
        <taxon>Viridiplantae</taxon>
        <taxon>Streptophyta</taxon>
        <taxon>Embryophyta</taxon>
        <taxon>Tracheophyta</taxon>
        <taxon>Spermatophyta</taxon>
        <taxon>Magnoliopsida</taxon>
        <taxon>Ranunculales</taxon>
        <taxon>Circaeasteraceae</taxon>
        <taxon>Kingdonia</taxon>
    </lineage>
</organism>
<dbReference type="AlphaFoldDB" id="A0A7J7NFC8"/>
<dbReference type="Proteomes" id="UP000541444">
    <property type="component" value="Unassembled WGS sequence"/>
</dbReference>
<dbReference type="InterPro" id="IPR001245">
    <property type="entry name" value="Ser-Thr/Tyr_kinase_cat_dom"/>
</dbReference>
<dbReference type="Pfam" id="PF07714">
    <property type="entry name" value="PK_Tyr_Ser-Thr"/>
    <property type="match status" value="1"/>
</dbReference>
<reference evidence="2 3" key="1">
    <citation type="journal article" date="2020" name="IScience">
        <title>Genome Sequencing of the Endangered Kingdonia uniflora (Circaeasteraceae, Ranunculales) Reveals Potential Mechanisms of Evolutionary Specialization.</title>
        <authorList>
            <person name="Sun Y."/>
            <person name="Deng T."/>
            <person name="Zhang A."/>
            <person name="Moore M.J."/>
            <person name="Landis J.B."/>
            <person name="Lin N."/>
            <person name="Zhang H."/>
            <person name="Zhang X."/>
            <person name="Huang J."/>
            <person name="Zhang X."/>
            <person name="Sun H."/>
            <person name="Wang H."/>
        </authorList>
    </citation>
    <scope>NUCLEOTIDE SEQUENCE [LARGE SCALE GENOMIC DNA]</scope>
    <source>
        <strain evidence="2">TB1705</strain>
        <tissue evidence="2">Leaf</tissue>
    </source>
</reference>
<protein>
    <recommendedName>
        <fullName evidence="1">Tyrosine-protein kinase catalytic domain-containing protein</fullName>
    </recommendedName>
</protein>
<dbReference type="InterPro" id="IPR020635">
    <property type="entry name" value="Tyr_kinase_cat_dom"/>
</dbReference>
<comment type="caution">
    <text evidence="2">The sequence shown here is derived from an EMBL/GenBank/DDBJ whole genome shotgun (WGS) entry which is preliminary data.</text>
</comment>
<dbReference type="InterPro" id="IPR011009">
    <property type="entry name" value="Kinase-like_dom_sf"/>
</dbReference>
<evidence type="ECO:0000313" key="3">
    <source>
        <dbReference type="Proteomes" id="UP000541444"/>
    </source>
</evidence>
<dbReference type="SMART" id="SM00219">
    <property type="entry name" value="TyrKc"/>
    <property type="match status" value="1"/>
</dbReference>
<evidence type="ECO:0000313" key="2">
    <source>
        <dbReference type="EMBL" id="KAF6165931.1"/>
    </source>
</evidence>
<feature type="domain" description="Tyrosine-protein kinase catalytic" evidence="1">
    <location>
        <begin position="185"/>
        <end position="410"/>
    </location>
</feature>
<proteinExistence type="predicted"/>
<dbReference type="OrthoDB" id="4062651at2759"/>
<dbReference type="InterPro" id="IPR052611">
    <property type="entry name" value="Plant_RLK_LysM"/>
</dbReference>
<dbReference type="PANTHER" id="PTHR45927:SF6">
    <property type="entry name" value="PROTEIN LYK5"/>
    <property type="match status" value="1"/>
</dbReference>